<keyword evidence="7" id="KW-0997">Cell inner membrane</keyword>
<comment type="subcellular location">
    <subcellularLocation>
        <location evidence="7">Cell inner membrane</location>
        <topology evidence="7">Multi-pass membrane protein</topology>
    </subcellularLocation>
    <subcellularLocation>
        <location evidence="1">Cell membrane</location>
        <topology evidence="1">Multi-pass membrane protein</topology>
    </subcellularLocation>
</comment>
<feature type="compositionally biased region" description="Basic and acidic residues" evidence="8">
    <location>
        <begin position="424"/>
        <end position="451"/>
    </location>
</feature>
<evidence type="ECO:0000256" key="2">
    <source>
        <dbReference type="ARBA" id="ARBA00008017"/>
    </source>
</evidence>
<keyword evidence="7" id="KW-0813">Transport</keyword>
<dbReference type="GO" id="GO:0008381">
    <property type="term" value="F:mechanosensitive monoatomic ion channel activity"/>
    <property type="evidence" value="ECO:0007669"/>
    <property type="project" value="InterPro"/>
</dbReference>
<dbReference type="Gene3D" id="3.30.70.100">
    <property type="match status" value="1"/>
</dbReference>
<proteinExistence type="inferred from homology"/>
<feature type="transmembrane region" description="Helical" evidence="7">
    <location>
        <begin position="177"/>
        <end position="195"/>
    </location>
</feature>
<evidence type="ECO:0000256" key="4">
    <source>
        <dbReference type="ARBA" id="ARBA00022692"/>
    </source>
</evidence>
<evidence type="ECO:0000256" key="1">
    <source>
        <dbReference type="ARBA" id="ARBA00004651"/>
    </source>
</evidence>
<keyword evidence="7" id="KW-0407">Ion channel</keyword>
<keyword evidence="9" id="KW-0732">Signal</keyword>
<dbReference type="AlphaFoldDB" id="A0A1B1URV8"/>
<dbReference type="InterPro" id="IPR023408">
    <property type="entry name" value="MscS_beta-dom_sf"/>
</dbReference>
<keyword evidence="6 7" id="KW-0472">Membrane</keyword>
<dbReference type="Gene3D" id="1.10.287.1260">
    <property type="match status" value="1"/>
</dbReference>
<comment type="function">
    <text evidence="7">Mechanosensitive channel that participates in the regulation of osmotic pressure changes within the cell, opening in response to stretch forces in the membrane lipid bilayer, without the need for other proteins. Contributes to normal resistance to hypoosmotic shock. Forms an ion channel of 1.0 nanosiemens conductance with a slight preference for anions.</text>
</comment>
<dbReference type="Proteomes" id="UP000092839">
    <property type="component" value="Chromosome"/>
</dbReference>
<dbReference type="InterPro" id="IPR045275">
    <property type="entry name" value="MscS_archaea/bacteria_type"/>
</dbReference>
<dbReference type="Pfam" id="PF21082">
    <property type="entry name" value="MS_channel_3rd"/>
    <property type="match status" value="1"/>
</dbReference>
<name>A0A1B1URV8_9BRAD</name>
<dbReference type="Pfam" id="PF04972">
    <property type="entry name" value="BON"/>
    <property type="match status" value="1"/>
</dbReference>
<dbReference type="EMBL" id="CP016428">
    <property type="protein sequence ID" value="ANW05505.1"/>
    <property type="molecule type" value="Genomic_DNA"/>
</dbReference>
<dbReference type="Gene3D" id="3.30.1340.30">
    <property type="match status" value="1"/>
</dbReference>
<evidence type="ECO:0000256" key="7">
    <source>
        <dbReference type="RuleBase" id="RU369025"/>
    </source>
</evidence>
<reference evidence="11 12" key="1">
    <citation type="submission" date="2016-07" db="EMBL/GenBank/DDBJ databases">
        <title>Complete genome sequence of Bradyrhizobium icense LMTR 13T, a potential inoculant strain isolated from lima bean (Phaseolus lunatus) in Peru.</title>
        <authorList>
            <person name="Ormeno-Orrillo E."/>
            <person name="Duran D."/>
            <person name="Rogel M.A."/>
            <person name="Rey L."/>
            <person name="Imperial J."/>
            <person name="Ruiz-Argueso T."/>
            <person name="Martinez-Romero E."/>
        </authorList>
    </citation>
    <scope>NUCLEOTIDE SEQUENCE [LARGE SCALE GENOMIC DNA]</scope>
    <source>
        <strain evidence="11 12">LMTR 13</strain>
    </source>
</reference>
<evidence type="ECO:0000256" key="3">
    <source>
        <dbReference type="ARBA" id="ARBA00022475"/>
    </source>
</evidence>
<protein>
    <recommendedName>
        <fullName evidence="7">Small-conductance mechanosensitive channel</fullName>
    </recommendedName>
</protein>
<evidence type="ECO:0000256" key="6">
    <source>
        <dbReference type="ARBA" id="ARBA00023136"/>
    </source>
</evidence>
<dbReference type="KEGG" id="bic:LMTR13_12420"/>
<keyword evidence="4 7" id="KW-0812">Transmembrane</keyword>
<feature type="chain" id="PRO_5008530876" description="Small-conductance mechanosensitive channel" evidence="9">
    <location>
        <begin position="22"/>
        <end position="451"/>
    </location>
</feature>
<dbReference type="PROSITE" id="PS01246">
    <property type="entry name" value="UPF0003"/>
    <property type="match status" value="1"/>
</dbReference>
<dbReference type="InterPro" id="IPR010920">
    <property type="entry name" value="LSM_dom_sf"/>
</dbReference>
<evidence type="ECO:0000256" key="5">
    <source>
        <dbReference type="ARBA" id="ARBA00022989"/>
    </source>
</evidence>
<evidence type="ECO:0000256" key="9">
    <source>
        <dbReference type="SAM" id="SignalP"/>
    </source>
</evidence>
<feature type="transmembrane region" description="Helical" evidence="7">
    <location>
        <begin position="201"/>
        <end position="222"/>
    </location>
</feature>
<dbReference type="PROSITE" id="PS50914">
    <property type="entry name" value="BON"/>
    <property type="match status" value="1"/>
</dbReference>
<gene>
    <name evidence="11" type="ORF">LMTR13_12420</name>
</gene>
<dbReference type="Gene3D" id="2.30.30.60">
    <property type="match status" value="1"/>
</dbReference>
<evidence type="ECO:0000256" key="8">
    <source>
        <dbReference type="SAM" id="MobiDB-lite"/>
    </source>
</evidence>
<evidence type="ECO:0000313" key="11">
    <source>
        <dbReference type="EMBL" id="ANW05505.1"/>
    </source>
</evidence>
<dbReference type="InterPro" id="IPR007055">
    <property type="entry name" value="BON_dom"/>
</dbReference>
<accession>A0A1B1URV8</accession>
<dbReference type="SUPFAM" id="SSF82689">
    <property type="entry name" value="Mechanosensitive channel protein MscS (YggB), C-terminal domain"/>
    <property type="match status" value="1"/>
</dbReference>
<organism evidence="11 12">
    <name type="scientific">Bradyrhizobium icense</name>
    <dbReference type="NCBI Taxonomy" id="1274631"/>
    <lineage>
        <taxon>Bacteria</taxon>
        <taxon>Pseudomonadati</taxon>
        <taxon>Pseudomonadota</taxon>
        <taxon>Alphaproteobacteria</taxon>
        <taxon>Hyphomicrobiales</taxon>
        <taxon>Nitrobacteraceae</taxon>
        <taxon>Bradyrhizobium</taxon>
    </lineage>
</organism>
<feature type="signal peptide" evidence="9">
    <location>
        <begin position="1"/>
        <end position="21"/>
    </location>
</feature>
<dbReference type="GO" id="GO:0005886">
    <property type="term" value="C:plasma membrane"/>
    <property type="evidence" value="ECO:0007669"/>
    <property type="project" value="UniProtKB-SubCell"/>
</dbReference>
<dbReference type="InterPro" id="IPR006685">
    <property type="entry name" value="MscS_channel_2nd"/>
</dbReference>
<feature type="transmembrane region" description="Helical" evidence="7">
    <location>
        <begin position="137"/>
        <end position="157"/>
    </location>
</feature>
<keyword evidence="5 7" id="KW-1133">Transmembrane helix</keyword>
<comment type="similarity">
    <text evidence="2 7">Belongs to the MscS (TC 1.A.23) family.</text>
</comment>
<feature type="region of interest" description="Disordered" evidence="8">
    <location>
        <begin position="401"/>
        <end position="451"/>
    </location>
</feature>
<comment type="caution">
    <text evidence="7">Lacks conserved residue(s) required for the propagation of feature annotation.</text>
</comment>
<dbReference type="InterPro" id="IPR049278">
    <property type="entry name" value="MS_channel_C"/>
</dbReference>
<dbReference type="InterPro" id="IPR011066">
    <property type="entry name" value="MscS_channel_C_sf"/>
</dbReference>
<sequence>MSILLASLAALLIVVPVPGTAQTPLSPIIDAPDRDARKEVRVDPKVGDPAIAARIERILASTTWFQQASVAVRDGVVFLNGRTDSVEHQRWAGRLAESTEGTVAVVNRIEVEADPELTFGLAREELASIGQQAMQTWPWALLAIIVILLSWLLSHLVRRMSLRLLSGRIASPLLLRVVARAIAIPVFLLGIYFVLRVSGLTRLAITLLGGTGLVGIVAGLAFRDIAENFLASILLSVRNPFRTGDLIEVNGHKGIVQNLNMRTTALLTLDGNYVQIPNATVFKSPITNYSSAASRRADFAVGVGYGSPTMKAQALIADVLSRHPAVLKNPEPLVLVQELGPAAINLRIYYWFASATYSPEKISSSLMRLTKDALLAAGIELPDPAREVVFPNGVPIIHADSTKADVSPRMPPTEEATTASSGEGDLRNELSELTEETRLNPPGRERNLLSS</sequence>
<feature type="domain" description="BON" evidence="10">
    <location>
        <begin position="47"/>
        <end position="113"/>
    </location>
</feature>
<dbReference type="STRING" id="1274631.LMTR13_12420"/>
<keyword evidence="12" id="KW-1185">Reference proteome</keyword>
<keyword evidence="7" id="KW-0406">Ion transport</keyword>
<keyword evidence="3" id="KW-1003">Cell membrane</keyword>
<dbReference type="Pfam" id="PF00924">
    <property type="entry name" value="MS_channel_2nd"/>
    <property type="match status" value="1"/>
</dbReference>
<evidence type="ECO:0000313" key="12">
    <source>
        <dbReference type="Proteomes" id="UP000092839"/>
    </source>
</evidence>
<dbReference type="InterPro" id="IPR006686">
    <property type="entry name" value="MscS_channel_CS"/>
</dbReference>
<dbReference type="SUPFAM" id="SSF50182">
    <property type="entry name" value="Sm-like ribonucleoproteins"/>
    <property type="match status" value="1"/>
</dbReference>
<comment type="subunit">
    <text evidence="7">Homoheptamer.</text>
</comment>
<dbReference type="PANTHER" id="PTHR30221:SF1">
    <property type="entry name" value="SMALL-CONDUCTANCE MECHANOSENSITIVE CHANNEL"/>
    <property type="match status" value="1"/>
</dbReference>
<dbReference type="PANTHER" id="PTHR30221">
    <property type="entry name" value="SMALL-CONDUCTANCE MECHANOSENSITIVE CHANNEL"/>
    <property type="match status" value="1"/>
</dbReference>
<evidence type="ECO:0000259" key="10">
    <source>
        <dbReference type="PROSITE" id="PS50914"/>
    </source>
</evidence>